<dbReference type="PANTHER" id="PTHR20531:SF1">
    <property type="entry name" value="N-ALPHA-ACETYLTRANSFERASE 40"/>
    <property type="match status" value="1"/>
</dbReference>
<dbReference type="PANTHER" id="PTHR20531">
    <property type="entry name" value="N-ALPHA-ACETYLTRANSFERASE 40"/>
    <property type="match status" value="1"/>
</dbReference>
<evidence type="ECO:0000259" key="12">
    <source>
        <dbReference type="PROSITE" id="PS51186"/>
    </source>
</evidence>
<keyword evidence="6" id="KW-0963">Cytoplasm</keyword>
<evidence type="ECO:0000256" key="9">
    <source>
        <dbReference type="ARBA" id="ARBA00023315"/>
    </source>
</evidence>
<keyword evidence="14" id="KW-1185">Reference proteome</keyword>
<feature type="domain" description="N-acetyltransferase" evidence="12">
    <location>
        <begin position="44"/>
        <end position="215"/>
    </location>
</feature>
<comment type="catalytic activity">
    <reaction evidence="11">
        <text>N-terminal L-seryl-[histone H4] + acetyl-CoA = N-terminal N(alpha)-acetyl-L-seryl-[histone H4] + CoA + H(+)</text>
        <dbReference type="Rhea" id="RHEA:50596"/>
        <dbReference type="Rhea" id="RHEA-COMP:12740"/>
        <dbReference type="Rhea" id="RHEA-COMP:12743"/>
        <dbReference type="ChEBI" id="CHEBI:15378"/>
        <dbReference type="ChEBI" id="CHEBI:57287"/>
        <dbReference type="ChEBI" id="CHEBI:57288"/>
        <dbReference type="ChEBI" id="CHEBI:64738"/>
        <dbReference type="ChEBI" id="CHEBI:83690"/>
        <dbReference type="EC" id="2.3.1.257"/>
    </reaction>
</comment>
<evidence type="ECO:0000256" key="2">
    <source>
        <dbReference type="ARBA" id="ARBA00004496"/>
    </source>
</evidence>
<dbReference type="Gene3D" id="3.40.630.30">
    <property type="match status" value="1"/>
</dbReference>
<dbReference type="Pfam" id="PF00583">
    <property type="entry name" value="Acetyltransf_1"/>
    <property type="match status" value="1"/>
</dbReference>
<dbReference type="InterPro" id="IPR000182">
    <property type="entry name" value="GNAT_dom"/>
</dbReference>
<reference evidence="13 14" key="1">
    <citation type="submission" date="2023-08" db="EMBL/GenBank/DDBJ databases">
        <title>Black Yeasts Isolated from many extreme environments.</title>
        <authorList>
            <person name="Coleine C."/>
            <person name="Stajich J.E."/>
            <person name="Selbmann L."/>
        </authorList>
    </citation>
    <scope>NUCLEOTIDE SEQUENCE [LARGE SCALE GENOMIC DNA]</scope>
    <source>
        <strain evidence="13 14">CCFEE 5910</strain>
    </source>
</reference>
<dbReference type="InterPro" id="IPR016181">
    <property type="entry name" value="Acyl_CoA_acyltransferase"/>
</dbReference>
<evidence type="ECO:0000256" key="5">
    <source>
        <dbReference type="ARBA" id="ARBA00015043"/>
    </source>
</evidence>
<dbReference type="GO" id="GO:0005634">
    <property type="term" value="C:nucleus"/>
    <property type="evidence" value="ECO:0007669"/>
    <property type="project" value="UniProtKB-SubCell"/>
</dbReference>
<dbReference type="GO" id="GO:0010485">
    <property type="term" value="F:histone H4 acetyltransferase activity"/>
    <property type="evidence" value="ECO:0007669"/>
    <property type="project" value="InterPro"/>
</dbReference>
<dbReference type="EMBL" id="JAVRRJ010000007">
    <property type="protein sequence ID" value="KAK5082828.1"/>
    <property type="molecule type" value="Genomic_DNA"/>
</dbReference>
<evidence type="ECO:0000256" key="4">
    <source>
        <dbReference type="ARBA" id="ARBA00012950"/>
    </source>
</evidence>
<dbReference type="GO" id="GO:0043998">
    <property type="term" value="F:histone H2A acetyltransferase activity"/>
    <property type="evidence" value="ECO:0007669"/>
    <property type="project" value="InterPro"/>
</dbReference>
<keyword evidence="9 13" id="KW-0012">Acyltransferase</keyword>
<protein>
    <recommendedName>
        <fullName evidence="5">N-alpha-acetyltransferase 40</fullName>
        <ecNumber evidence="4">2.3.1.257</ecNumber>
    </recommendedName>
</protein>
<dbReference type="AlphaFoldDB" id="A0AAN7SVM7"/>
<gene>
    <name evidence="13" type="primary">NAT4</name>
    <name evidence="13" type="ORF">LTR05_006709</name>
</gene>
<dbReference type="InterPro" id="IPR039949">
    <property type="entry name" value="NAA40"/>
</dbReference>
<evidence type="ECO:0000256" key="11">
    <source>
        <dbReference type="ARBA" id="ARBA00049524"/>
    </source>
</evidence>
<dbReference type="Proteomes" id="UP001309876">
    <property type="component" value="Unassembled WGS sequence"/>
</dbReference>
<evidence type="ECO:0000256" key="10">
    <source>
        <dbReference type="ARBA" id="ARBA00047821"/>
    </source>
</evidence>
<evidence type="ECO:0000256" key="8">
    <source>
        <dbReference type="ARBA" id="ARBA00023242"/>
    </source>
</evidence>
<dbReference type="PROSITE" id="PS51186">
    <property type="entry name" value="GNAT"/>
    <property type="match status" value="1"/>
</dbReference>
<dbReference type="GO" id="GO:0005737">
    <property type="term" value="C:cytoplasm"/>
    <property type="evidence" value="ECO:0007669"/>
    <property type="project" value="UniProtKB-SubCell"/>
</dbReference>
<evidence type="ECO:0000256" key="1">
    <source>
        <dbReference type="ARBA" id="ARBA00004123"/>
    </source>
</evidence>
<comment type="catalytic activity">
    <reaction evidence="10">
        <text>N-terminal L-seryl-[histone H2A] + acetyl-CoA = N-terminal N(alpha)-acetyl-L-seryl-[histone H2A] + CoA + H(+)</text>
        <dbReference type="Rhea" id="RHEA:50600"/>
        <dbReference type="Rhea" id="RHEA-COMP:12742"/>
        <dbReference type="Rhea" id="RHEA-COMP:12744"/>
        <dbReference type="ChEBI" id="CHEBI:15378"/>
        <dbReference type="ChEBI" id="CHEBI:57287"/>
        <dbReference type="ChEBI" id="CHEBI:57288"/>
        <dbReference type="ChEBI" id="CHEBI:64738"/>
        <dbReference type="ChEBI" id="CHEBI:83690"/>
        <dbReference type="EC" id="2.3.1.257"/>
    </reaction>
</comment>
<comment type="similarity">
    <text evidence="3">Belongs to the acetyltransferase family. NAA40 subfamily.</text>
</comment>
<dbReference type="SUPFAM" id="SSF55729">
    <property type="entry name" value="Acyl-CoA N-acyltransferases (Nat)"/>
    <property type="match status" value="1"/>
</dbReference>
<comment type="caution">
    <text evidence="13">The sequence shown here is derived from an EMBL/GenBank/DDBJ whole genome shotgun (WGS) entry which is preliminary data.</text>
</comment>
<dbReference type="GO" id="GO:1990189">
    <property type="term" value="F:protein N-terminal-serine acetyltransferase activity"/>
    <property type="evidence" value="ECO:0007669"/>
    <property type="project" value="UniProtKB-EC"/>
</dbReference>
<evidence type="ECO:0000313" key="13">
    <source>
        <dbReference type="EMBL" id="KAK5082828.1"/>
    </source>
</evidence>
<comment type="subcellular location">
    <subcellularLocation>
        <location evidence="2">Cytoplasm</location>
    </subcellularLocation>
    <subcellularLocation>
        <location evidence="1">Nucleus</location>
    </subcellularLocation>
</comment>
<evidence type="ECO:0000313" key="14">
    <source>
        <dbReference type="Proteomes" id="UP001309876"/>
    </source>
</evidence>
<organism evidence="13 14">
    <name type="scientific">Lithohypha guttulata</name>
    <dbReference type="NCBI Taxonomy" id="1690604"/>
    <lineage>
        <taxon>Eukaryota</taxon>
        <taxon>Fungi</taxon>
        <taxon>Dikarya</taxon>
        <taxon>Ascomycota</taxon>
        <taxon>Pezizomycotina</taxon>
        <taxon>Eurotiomycetes</taxon>
        <taxon>Chaetothyriomycetidae</taxon>
        <taxon>Chaetothyriales</taxon>
        <taxon>Trichomeriaceae</taxon>
        <taxon>Lithohypha</taxon>
    </lineage>
</organism>
<dbReference type="CDD" id="cd04301">
    <property type="entry name" value="NAT_SF"/>
    <property type="match status" value="1"/>
</dbReference>
<evidence type="ECO:0000256" key="7">
    <source>
        <dbReference type="ARBA" id="ARBA00022679"/>
    </source>
</evidence>
<sequence length="219" mass="24968">MTCTQRSNKALTRAIAEEHQIAEARKDVLEKTGRALHLDLHFSASLRVDKEHILSACFELIQESSAADYKASEIKWSPSSKQKEMLLLDMRYLILSGEDKAFEPNCKSDEAILGFVSFMITYEDGHEVIYVYEIHLAKELRGQGVGKVLMELVERIGSKIKVEKCMLTVFKSNKQAVRWYERLGYDVDVFSPGPRLLRNGTVKEPGYLILSKSFDQDDD</sequence>
<keyword evidence="8" id="KW-0539">Nucleus</keyword>
<proteinExistence type="inferred from homology"/>
<name>A0AAN7SVM7_9EURO</name>
<dbReference type="EC" id="2.3.1.257" evidence="4"/>
<evidence type="ECO:0000256" key="3">
    <source>
        <dbReference type="ARBA" id="ARBA00008870"/>
    </source>
</evidence>
<keyword evidence="7 13" id="KW-0808">Transferase</keyword>
<evidence type="ECO:0000256" key="6">
    <source>
        <dbReference type="ARBA" id="ARBA00022490"/>
    </source>
</evidence>
<accession>A0AAN7SVM7</accession>